<accession>A0ABD3X700</accession>
<keyword evidence="2" id="KW-1185">Reference proteome</keyword>
<dbReference type="AlphaFoldDB" id="A0ABD3X700"/>
<dbReference type="Proteomes" id="UP001634394">
    <property type="component" value="Unassembled WGS sequence"/>
</dbReference>
<gene>
    <name evidence="1" type="ORF">ACJMK2_027829</name>
</gene>
<name>A0ABD3X700_SINWO</name>
<evidence type="ECO:0000313" key="1">
    <source>
        <dbReference type="EMBL" id="KAL3881381.1"/>
    </source>
</evidence>
<organism evidence="1 2">
    <name type="scientific">Sinanodonta woodiana</name>
    <name type="common">Chinese pond mussel</name>
    <name type="synonym">Anodonta woodiana</name>
    <dbReference type="NCBI Taxonomy" id="1069815"/>
    <lineage>
        <taxon>Eukaryota</taxon>
        <taxon>Metazoa</taxon>
        <taxon>Spiralia</taxon>
        <taxon>Lophotrochozoa</taxon>
        <taxon>Mollusca</taxon>
        <taxon>Bivalvia</taxon>
        <taxon>Autobranchia</taxon>
        <taxon>Heteroconchia</taxon>
        <taxon>Palaeoheterodonta</taxon>
        <taxon>Unionida</taxon>
        <taxon>Unionoidea</taxon>
        <taxon>Unionidae</taxon>
        <taxon>Unioninae</taxon>
        <taxon>Sinanodonta</taxon>
    </lineage>
</organism>
<protein>
    <submittedName>
        <fullName evidence="1">Uncharacterized protein</fullName>
    </submittedName>
</protein>
<feature type="non-terminal residue" evidence="1">
    <location>
        <position position="52"/>
    </location>
</feature>
<feature type="non-terminal residue" evidence="1">
    <location>
        <position position="1"/>
    </location>
</feature>
<proteinExistence type="predicted"/>
<sequence>EEVAVVILKWSVITRRGGSGNIESVTDNKEVAVVILKWSLITGRGGSGNMER</sequence>
<comment type="caution">
    <text evidence="1">The sequence shown here is derived from an EMBL/GenBank/DDBJ whole genome shotgun (WGS) entry which is preliminary data.</text>
</comment>
<dbReference type="EMBL" id="JBJQND010000003">
    <property type="protein sequence ID" value="KAL3881381.1"/>
    <property type="molecule type" value="Genomic_DNA"/>
</dbReference>
<reference evidence="1 2" key="1">
    <citation type="submission" date="2024-11" db="EMBL/GenBank/DDBJ databases">
        <title>Chromosome-level genome assembly of the freshwater bivalve Anodonta woodiana.</title>
        <authorList>
            <person name="Chen X."/>
        </authorList>
    </citation>
    <scope>NUCLEOTIDE SEQUENCE [LARGE SCALE GENOMIC DNA]</scope>
    <source>
        <strain evidence="1">MN2024</strain>
        <tissue evidence="1">Gills</tissue>
    </source>
</reference>
<evidence type="ECO:0000313" key="2">
    <source>
        <dbReference type="Proteomes" id="UP001634394"/>
    </source>
</evidence>